<reference evidence="1 2" key="1">
    <citation type="submission" date="2016-10" db="EMBL/GenBank/DDBJ databases">
        <authorList>
            <person name="de Groot N.N."/>
        </authorList>
    </citation>
    <scope>NUCLEOTIDE SEQUENCE [LARGE SCALE GENOMIC DNA]</scope>
    <source>
        <strain evidence="1 2">DSM 26880</strain>
    </source>
</reference>
<dbReference type="OrthoDB" id="7325655at2"/>
<dbReference type="InterPro" id="IPR044000">
    <property type="entry name" value="Phage_tube_2"/>
</dbReference>
<proteinExistence type="predicted"/>
<gene>
    <name evidence="1" type="ORF">SAMN05444340_110100</name>
</gene>
<sequence>MALRYREKVLLAGIETTYGIDPTLTGVANAIYAHDISIQPMQGQDVDRGHETPWLGNAAMIPADLHMVMTFKVELVPSGTAGTVPGWGPLMRACGVAETIVVGTSVTYNPVTDGHESATITLNIAGILYKLIGARGNCEVVKNASGIPQLEFTFTGLWTKPVDQAKPTPDYSAFQAPLVVSKVNTPTLTIDGASFVGRNFKLAMGNQVEGRFLIGAEEIVIVDRAETLEMQIEATPIATFDPYAAARDGTALAVQIVHGTQAGAIATLAVPQAQMQRPDSPTEAQGIVEWPLRMLPLPDTGNDQWTLTLT</sequence>
<dbReference type="STRING" id="321339.SAMN05444340_110100"/>
<organism evidence="1 2">
    <name type="scientific">Citreimonas salinaria</name>
    <dbReference type="NCBI Taxonomy" id="321339"/>
    <lineage>
        <taxon>Bacteria</taxon>
        <taxon>Pseudomonadati</taxon>
        <taxon>Pseudomonadota</taxon>
        <taxon>Alphaproteobacteria</taxon>
        <taxon>Rhodobacterales</taxon>
        <taxon>Roseobacteraceae</taxon>
        <taxon>Citreimonas</taxon>
    </lineage>
</organism>
<dbReference type="Proteomes" id="UP000199286">
    <property type="component" value="Unassembled WGS sequence"/>
</dbReference>
<evidence type="ECO:0008006" key="3">
    <source>
        <dbReference type="Google" id="ProtNLM"/>
    </source>
</evidence>
<evidence type="ECO:0000313" key="2">
    <source>
        <dbReference type="Proteomes" id="UP000199286"/>
    </source>
</evidence>
<name>A0A1H3KTE1_9RHOB</name>
<keyword evidence="2" id="KW-1185">Reference proteome</keyword>
<dbReference type="RefSeq" id="WP_089883858.1">
    <property type="nucleotide sequence ID" value="NZ_FNPF01000010.1"/>
</dbReference>
<dbReference type="EMBL" id="FNPF01000010">
    <property type="protein sequence ID" value="SDY55443.1"/>
    <property type="molecule type" value="Genomic_DNA"/>
</dbReference>
<dbReference type="AlphaFoldDB" id="A0A1H3KTE1"/>
<evidence type="ECO:0000313" key="1">
    <source>
        <dbReference type="EMBL" id="SDY55443.1"/>
    </source>
</evidence>
<protein>
    <recommendedName>
        <fullName evidence="3">Phage tail protein</fullName>
    </recommendedName>
</protein>
<accession>A0A1H3KTE1</accession>
<dbReference type="Pfam" id="PF18906">
    <property type="entry name" value="Phage_tube_2"/>
    <property type="match status" value="1"/>
</dbReference>